<gene>
    <name evidence="13" type="ORF">FHK82_03875</name>
</gene>
<dbReference type="Gene3D" id="2.170.130.10">
    <property type="entry name" value="TonB-dependent receptor, plug domain"/>
    <property type="match status" value="1"/>
</dbReference>
<dbReference type="Pfam" id="PF00593">
    <property type="entry name" value="TonB_dep_Rec_b-barrel"/>
    <property type="match status" value="1"/>
</dbReference>
<reference evidence="13 14" key="1">
    <citation type="submission" date="2019-07" db="EMBL/GenBank/DDBJ databases">
        <title>The pathways for chlorine oxyanion respiration interact through the shared metabolite chlorate.</title>
        <authorList>
            <person name="Barnum T.P."/>
            <person name="Cheng Y."/>
            <person name="Hill K.A."/>
            <person name="Lucas L.N."/>
            <person name="Carlson H.K."/>
            <person name="Coates J.D."/>
        </authorList>
    </citation>
    <scope>NUCLEOTIDE SEQUENCE [LARGE SCALE GENOMIC DNA]</scope>
    <source>
        <strain evidence="13">BK-3</strain>
    </source>
</reference>
<keyword evidence="10" id="KW-0732">Signal</keyword>
<dbReference type="GO" id="GO:0009279">
    <property type="term" value="C:cell outer membrane"/>
    <property type="evidence" value="ECO:0007669"/>
    <property type="project" value="UniProtKB-SubCell"/>
</dbReference>
<dbReference type="InterPro" id="IPR000531">
    <property type="entry name" value="Beta-barrel_TonB"/>
</dbReference>
<dbReference type="PANTHER" id="PTHR30069">
    <property type="entry name" value="TONB-DEPENDENT OUTER MEMBRANE RECEPTOR"/>
    <property type="match status" value="1"/>
</dbReference>
<name>A0A558DBW6_9GAMM</name>
<proteinExistence type="inferred from homology"/>
<evidence type="ECO:0000313" key="13">
    <source>
        <dbReference type="EMBL" id="TVT58519.1"/>
    </source>
</evidence>
<dbReference type="Proteomes" id="UP000317355">
    <property type="component" value="Unassembled WGS sequence"/>
</dbReference>
<dbReference type="PROSITE" id="PS52016">
    <property type="entry name" value="TONB_DEPENDENT_REC_3"/>
    <property type="match status" value="1"/>
</dbReference>
<dbReference type="SUPFAM" id="SSF56935">
    <property type="entry name" value="Porins"/>
    <property type="match status" value="1"/>
</dbReference>
<evidence type="ECO:0000256" key="2">
    <source>
        <dbReference type="ARBA" id="ARBA00022448"/>
    </source>
</evidence>
<protein>
    <submittedName>
        <fullName evidence="13">Outer membrane beta-barrel protein</fullName>
    </submittedName>
</protein>
<comment type="similarity">
    <text evidence="8 9">Belongs to the TonB-dependent receptor family.</text>
</comment>
<feature type="signal peptide" evidence="10">
    <location>
        <begin position="1"/>
        <end position="26"/>
    </location>
</feature>
<accession>A0A558DBW6</accession>
<evidence type="ECO:0000256" key="6">
    <source>
        <dbReference type="ARBA" id="ARBA00023136"/>
    </source>
</evidence>
<evidence type="ECO:0000256" key="9">
    <source>
        <dbReference type="RuleBase" id="RU003357"/>
    </source>
</evidence>
<keyword evidence="5 9" id="KW-0798">TonB box</keyword>
<dbReference type="Gene3D" id="2.40.170.20">
    <property type="entry name" value="TonB-dependent receptor, beta-barrel domain"/>
    <property type="match status" value="1"/>
</dbReference>
<sequence length="761" mass="83506">MKYHRFPIKRTVLATLATALAQGVIAEEKVLPSITVTAEPLQKEQAINSTKVNANTLQSLRPATSDTASLLKNIPGVNLYGAGGVSSLPVIHGLADDRLRIKVDGMDLISACGNHMNPPLSYIDPTSVGSAEVFAGITPVSVGGDSIGGAILVDSADPEFAQADEGLLQKGEVGAFYRSNGDAHGGNLSATLANEKISLTYRGSTAQADDYKAGDDFKPAGLAAAGRGWLDGDEVGSSMYKSINHSLALAMRHENHLMELKLGLQDIPYQGWPNQRMDMTGNDSTQVNLRYEGEFDWGGLEARAYREHTRHVMQFGEDKLFWYGSNMGAPFTDGVPCPPTAGMNGCAAGMPMDTEGNNSGLVLKAELPISDRDLLRVGGEAQRYRLDDWWDPSGKGMWPNTFWNINNGERDRLAAFAEWEAQWNPRWLTQFGLRYEKVDMNTGEVQGYNTTSAQYAAESAAFNATDREKTDHNIDLTALARLKLDDTRSLEFGYARKTRSPNLYERYTWSTGGMAMRMINMAGDGNGYVGNLNLEPEVAHTISTTFDWHNPAQDKWGLKVTPYYTYVNDYIDAQRCVSANSNCGAANQTATKAFVYLQFVNQSAHMYGLDVSGHYPLAENTPYGDFTATGVLSYVRGKNRTTDDNLYNIMPLNAKLAVVQSTGHWKNTLEVELVDGKDDVSQVRNELETKSYGLLHLRSRYEWKQVGIDFGIENVFDKFYNHPLGGAYTGQGKTMSGTDVPWGVPVPGAGRSIYAGVNYKF</sequence>
<feature type="domain" description="TonB-dependent receptor plug" evidence="12">
    <location>
        <begin position="44"/>
        <end position="150"/>
    </location>
</feature>
<evidence type="ECO:0000256" key="8">
    <source>
        <dbReference type="PROSITE-ProRule" id="PRU01360"/>
    </source>
</evidence>
<feature type="domain" description="TonB-dependent receptor-like beta-barrel" evidence="11">
    <location>
        <begin position="271"/>
        <end position="715"/>
    </location>
</feature>
<keyword evidence="3 8" id="KW-1134">Transmembrane beta strand</keyword>
<comment type="caution">
    <text evidence="13">The sequence shown here is derived from an EMBL/GenBank/DDBJ whole genome shotgun (WGS) entry which is preliminary data.</text>
</comment>
<evidence type="ECO:0000259" key="11">
    <source>
        <dbReference type="Pfam" id="PF00593"/>
    </source>
</evidence>
<evidence type="ECO:0000256" key="1">
    <source>
        <dbReference type="ARBA" id="ARBA00004571"/>
    </source>
</evidence>
<dbReference type="AlphaFoldDB" id="A0A558DBW6"/>
<dbReference type="Pfam" id="PF07715">
    <property type="entry name" value="Plug"/>
    <property type="match status" value="1"/>
</dbReference>
<keyword evidence="7 8" id="KW-0998">Cell outer membrane</keyword>
<evidence type="ECO:0000256" key="7">
    <source>
        <dbReference type="ARBA" id="ARBA00023237"/>
    </source>
</evidence>
<dbReference type="InterPro" id="IPR039426">
    <property type="entry name" value="TonB-dep_rcpt-like"/>
</dbReference>
<dbReference type="GO" id="GO:0015344">
    <property type="term" value="F:siderophore uptake transmembrane transporter activity"/>
    <property type="evidence" value="ECO:0007669"/>
    <property type="project" value="TreeGrafter"/>
</dbReference>
<evidence type="ECO:0000256" key="4">
    <source>
        <dbReference type="ARBA" id="ARBA00022692"/>
    </source>
</evidence>
<evidence type="ECO:0000256" key="3">
    <source>
        <dbReference type="ARBA" id="ARBA00022452"/>
    </source>
</evidence>
<feature type="chain" id="PRO_5021780788" evidence="10">
    <location>
        <begin position="27"/>
        <end position="761"/>
    </location>
</feature>
<dbReference type="EMBL" id="VMRY01000009">
    <property type="protein sequence ID" value="TVT58519.1"/>
    <property type="molecule type" value="Genomic_DNA"/>
</dbReference>
<dbReference type="GO" id="GO:0044718">
    <property type="term" value="P:siderophore transmembrane transport"/>
    <property type="evidence" value="ECO:0007669"/>
    <property type="project" value="TreeGrafter"/>
</dbReference>
<comment type="subcellular location">
    <subcellularLocation>
        <location evidence="1 8">Cell outer membrane</location>
        <topology evidence="1 8">Multi-pass membrane protein</topology>
    </subcellularLocation>
</comment>
<evidence type="ECO:0000256" key="5">
    <source>
        <dbReference type="ARBA" id="ARBA00023077"/>
    </source>
</evidence>
<keyword evidence="6 8" id="KW-0472">Membrane</keyword>
<dbReference type="InterPro" id="IPR012910">
    <property type="entry name" value="Plug_dom"/>
</dbReference>
<organism evidence="13 14">
    <name type="scientific">Sedimenticola thiotaurini</name>
    <dbReference type="NCBI Taxonomy" id="1543721"/>
    <lineage>
        <taxon>Bacteria</taxon>
        <taxon>Pseudomonadati</taxon>
        <taxon>Pseudomonadota</taxon>
        <taxon>Gammaproteobacteria</taxon>
        <taxon>Chromatiales</taxon>
        <taxon>Sedimenticolaceae</taxon>
        <taxon>Sedimenticola</taxon>
    </lineage>
</organism>
<evidence type="ECO:0000313" key="14">
    <source>
        <dbReference type="Proteomes" id="UP000317355"/>
    </source>
</evidence>
<keyword evidence="2 8" id="KW-0813">Transport</keyword>
<dbReference type="STRING" id="1543721.AAY24_09085"/>
<dbReference type="PANTHER" id="PTHR30069:SF49">
    <property type="entry name" value="OUTER MEMBRANE PROTEIN C"/>
    <property type="match status" value="1"/>
</dbReference>
<dbReference type="InterPro" id="IPR037066">
    <property type="entry name" value="Plug_dom_sf"/>
</dbReference>
<dbReference type="InterPro" id="IPR036942">
    <property type="entry name" value="Beta-barrel_TonB_sf"/>
</dbReference>
<evidence type="ECO:0000259" key="12">
    <source>
        <dbReference type="Pfam" id="PF07715"/>
    </source>
</evidence>
<keyword evidence="4 8" id="KW-0812">Transmembrane</keyword>
<evidence type="ECO:0000256" key="10">
    <source>
        <dbReference type="SAM" id="SignalP"/>
    </source>
</evidence>